<evidence type="ECO:0000256" key="2">
    <source>
        <dbReference type="ARBA" id="ARBA00022908"/>
    </source>
</evidence>
<dbReference type="Gene3D" id="1.10.150.130">
    <property type="match status" value="1"/>
</dbReference>
<dbReference type="InterPro" id="IPR053876">
    <property type="entry name" value="Phage_int_M"/>
</dbReference>
<dbReference type="InterPro" id="IPR013762">
    <property type="entry name" value="Integrase-like_cat_sf"/>
</dbReference>
<dbReference type="InterPro" id="IPR038488">
    <property type="entry name" value="Integrase_DNA-bd_sf"/>
</dbReference>
<dbReference type="Gene3D" id="1.10.443.10">
    <property type="entry name" value="Intergrase catalytic core"/>
    <property type="match status" value="1"/>
</dbReference>
<dbReference type="RefSeq" id="WP_169495359.1">
    <property type="nucleotide sequence ID" value="NZ_JABBGM010000018.1"/>
</dbReference>
<dbReference type="GO" id="GO:0015074">
    <property type="term" value="P:DNA integration"/>
    <property type="evidence" value="ECO:0007669"/>
    <property type="project" value="UniProtKB-KW"/>
</dbReference>
<sequence>MPLTAPQIRTFSPGDTPYKKTDERGLYLEVFPSGSKLWRLKYYAAGKEKRIALGAWPEVTLQMARRTRDEMRLRIARGEDPALTRKREKATAKVSAANTFGSVASEYIEQKMVGEGRAEGTLLKARWFLDLLKPAIGSMPISDVDPQMMLAPLKKLEARGNRETAKKCRSFASRVFRYGAATGRCTTDPTAILKGALLTPQARHYAAILEPEKLGELLRAIDGFECYPVTRLALKIAPHIFVRPGEMRHGEWSEIDLDKAIWTIPAGKMKARRTHAVPLSRQVLELFKELKGVSGGEGFMFPAFHTRLRPMSENTINAAFRRMGFSKDEMTAHGFRSTASTMLNESGLWHPDAIERALAHGDSNAIRGTYNRGHYWDERVRMAQWWSDHLDGLRQKNKAASQ</sequence>
<dbReference type="AlphaFoldDB" id="A0A7Y0GD06"/>
<dbReference type="Pfam" id="PF13356">
    <property type="entry name" value="Arm-DNA-bind_3"/>
    <property type="match status" value="1"/>
</dbReference>
<name>A0A7Y0GD06_9SPHN</name>
<dbReference type="InterPro" id="IPR010998">
    <property type="entry name" value="Integrase_recombinase_N"/>
</dbReference>
<keyword evidence="2" id="KW-0229">DNA integration</keyword>
<dbReference type="SUPFAM" id="SSF56349">
    <property type="entry name" value="DNA breaking-rejoining enzymes"/>
    <property type="match status" value="1"/>
</dbReference>
<evidence type="ECO:0000259" key="5">
    <source>
        <dbReference type="PROSITE" id="PS51898"/>
    </source>
</evidence>
<dbReference type="Proteomes" id="UP000583556">
    <property type="component" value="Unassembled WGS sequence"/>
</dbReference>
<dbReference type="InterPro" id="IPR050808">
    <property type="entry name" value="Phage_Integrase"/>
</dbReference>
<comment type="similarity">
    <text evidence="1">Belongs to the 'phage' integrase family.</text>
</comment>
<dbReference type="GO" id="GO:0003677">
    <property type="term" value="F:DNA binding"/>
    <property type="evidence" value="ECO:0007669"/>
    <property type="project" value="UniProtKB-KW"/>
</dbReference>
<evidence type="ECO:0000313" key="6">
    <source>
        <dbReference type="EMBL" id="NML96157.1"/>
    </source>
</evidence>
<feature type="domain" description="Tyr recombinase" evidence="5">
    <location>
        <begin position="204"/>
        <end position="387"/>
    </location>
</feature>
<dbReference type="PANTHER" id="PTHR30629">
    <property type="entry name" value="PROPHAGE INTEGRASE"/>
    <property type="match status" value="1"/>
</dbReference>
<dbReference type="PROSITE" id="PS51898">
    <property type="entry name" value="TYR_RECOMBINASE"/>
    <property type="match status" value="1"/>
</dbReference>
<dbReference type="InterPro" id="IPR002104">
    <property type="entry name" value="Integrase_catalytic"/>
</dbReference>
<dbReference type="Pfam" id="PF22022">
    <property type="entry name" value="Phage_int_M"/>
    <property type="match status" value="1"/>
</dbReference>
<gene>
    <name evidence="6" type="ORF">HHL27_21055</name>
</gene>
<keyword evidence="3" id="KW-0238">DNA-binding</keyword>
<keyword evidence="7" id="KW-1185">Reference proteome</keyword>
<proteinExistence type="inferred from homology"/>
<comment type="caution">
    <text evidence="6">The sequence shown here is derived from an EMBL/GenBank/DDBJ whole genome shotgun (WGS) entry which is preliminary data.</text>
</comment>
<dbReference type="GO" id="GO:0006310">
    <property type="term" value="P:DNA recombination"/>
    <property type="evidence" value="ECO:0007669"/>
    <property type="project" value="UniProtKB-KW"/>
</dbReference>
<dbReference type="EMBL" id="JABBGM010000018">
    <property type="protein sequence ID" value="NML96157.1"/>
    <property type="molecule type" value="Genomic_DNA"/>
</dbReference>
<dbReference type="Pfam" id="PF00589">
    <property type="entry name" value="Phage_integrase"/>
    <property type="match status" value="1"/>
</dbReference>
<protein>
    <submittedName>
        <fullName evidence="6">Tyrosine-type recombinase/integrase</fullName>
    </submittedName>
</protein>
<accession>A0A7Y0GD06</accession>
<evidence type="ECO:0000256" key="3">
    <source>
        <dbReference type="ARBA" id="ARBA00023125"/>
    </source>
</evidence>
<evidence type="ECO:0000256" key="1">
    <source>
        <dbReference type="ARBA" id="ARBA00008857"/>
    </source>
</evidence>
<organism evidence="6 7">
    <name type="scientific">Novosphingobium olei</name>
    <dbReference type="NCBI Taxonomy" id="2728851"/>
    <lineage>
        <taxon>Bacteria</taxon>
        <taxon>Pseudomonadati</taxon>
        <taxon>Pseudomonadota</taxon>
        <taxon>Alphaproteobacteria</taxon>
        <taxon>Sphingomonadales</taxon>
        <taxon>Sphingomonadaceae</taxon>
        <taxon>Novosphingobium</taxon>
    </lineage>
</organism>
<dbReference type="PANTHER" id="PTHR30629:SF2">
    <property type="entry name" value="PROPHAGE INTEGRASE INTS-RELATED"/>
    <property type="match status" value="1"/>
</dbReference>
<evidence type="ECO:0000313" key="7">
    <source>
        <dbReference type="Proteomes" id="UP000583556"/>
    </source>
</evidence>
<dbReference type="InterPro" id="IPR025166">
    <property type="entry name" value="Integrase_DNA_bind_dom"/>
</dbReference>
<keyword evidence="4" id="KW-0233">DNA recombination</keyword>
<dbReference type="CDD" id="cd00801">
    <property type="entry name" value="INT_P4_C"/>
    <property type="match status" value="1"/>
</dbReference>
<dbReference type="InterPro" id="IPR011010">
    <property type="entry name" value="DNA_brk_join_enz"/>
</dbReference>
<evidence type="ECO:0000256" key="4">
    <source>
        <dbReference type="ARBA" id="ARBA00023172"/>
    </source>
</evidence>
<reference evidence="6 7" key="1">
    <citation type="submission" date="2020-04" db="EMBL/GenBank/DDBJ databases">
        <title>Novosphingobium sp. TW-4 isolated from soil.</title>
        <authorList>
            <person name="Dahal R.H."/>
            <person name="Chaudhary D.K."/>
        </authorList>
    </citation>
    <scope>NUCLEOTIDE SEQUENCE [LARGE SCALE GENOMIC DNA]</scope>
    <source>
        <strain evidence="6 7">TW-4</strain>
    </source>
</reference>
<dbReference type="Gene3D" id="3.30.160.390">
    <property type="entry name" value="Integrase, DNA-binding domain"/>
    <property type="match status" value="1"/>
</dbReference>